<dbReference type="PANTHER" id="PTHR35038:SF8">
    <property type="entry name" value="C-TYPE POLYHEME CYTOCHROME OMCC"/>
    <property type="match status" value="1"/>
</dbReference>
<dbReference type="CDD" id="cd08168">
    <property type="entry name" value="Cytochrom_C3"/>
    <property type="match status" value="1"/>
</dbReference>
<dbReference type="PROSITE" id="PS51007">
    <property type="entry name" value="CYTC"/>
    <property type="match status" value="1"/>
</dbReference>
<evidence type="ECO:0000256" key="5">
    <source>
        <dbReference type="SAM" id="SignalP"/>
    </source>
</evidence>
<gene>
    <name evidence="7" type="ordered locus">CHY_1611</name>
</gene>
<dbReference type="AlphaFoldDB" id="Q3ABP5"/>
<dbReference type="PANTHER" id="PTHR35038">
    <property type="entry name" value="DISSIMILATORY SULFITE REDUCTASE SIRA"/>
    <property type="match status" value="1"/>
</dbReference>
<dbReference type="InterPro" id="IPR051829">
    <property type="entry name" value="Multiheme_Cytochr_ET"/>
</dbReference>
<dbReference type="HOGENOM" id="CLU_344102_0_0_9"/>
<feature type="signal peptide" evidence="5">
    <location>
        <begin position="1"/>
        <end position="23"/>
    </location>
</feature>
<dbReference type="InterPro" id="IPR010177">
    <property type="entry name" value="Paired_CXXCH_1"/>
</dbReference>
<proteinExistence type="predicted"/>
<evidence type="ECO:0000256" key="2">
    <source>
        <dbReference type="ARBA" id="ARBA00022729"/>
    </source>
</evidence>
<dbReference type="InterPro" id="IPR009056">
    <property type="entry name" value="Cyt_c-like_dom"/>
</dbReference>
<dbReference type="InterPro" id="IPR036280">
    <property type="entry name" value="Multihaem_cyt_sf"/>
</dbReference>
<dbReference type="InParanoid" id="Q3ABP5"/>
<feature type="chain" id="PRO_5004223693" evidence="5">
    <location>
        <begin position="24"/>
        <end position="822"/>
    </location>
</feature>
<protein>
    <submittedName>
        <fullName evidence="7">Doubled CXXCH domain protein</fullName>
    </submittedName>
</protein>
<keyword evidence="8" id="KW-1185">Reference proteome</keyword>
<sequence length="822" mass="90264">MRKGLVLILAVLMLIIFTATAYAAQVLVPYDKTDSTITNNVYSSVYKDGIGQYEATVKKFTYDGTTYYPNEIYLPNEQNPASYRIHSNYSKNTDACAACHATHTAVGQTLLQWGTVYDTCMACHDGTIGTTYNVEEGYIASTGKATFGGMFGTGAESSLSRHNVVGSVQIFAAPGGNTTGNYEINNTPDKANATAWDITFGCESCHSPHGLGGNARILNPNVNAYSYLNYKSNVEYIYNEVTGYYENAQKFQWVRSYPYNKGTQVWVNGQLKTEGVDYILDGTSGETKIKLLQENGSVTVVYAYFYPALKVKMEVKDYLKSSEFVQHTYGINQFCGACHTDYNTDTGNIATSTGSSDKLTGQYTEAYRHQVGFKVDEFKAFLPLTNMVYEKRSDGDVMTCLTCHYAHGTSKDFWTRTLTNDYWSGQVIDEIAGSSALKRAPNMGTCETCHRKGPASEGYAANAGASNAVTPIPGVSDGTSQANAKYVGSKACAECHKAEYEGWKETWHANIIRPLTSVAEIYSWYLNNDIANYIKTTVGENYDTSDPTKIYIVGKDLSTDFYLLTPNTNDPSELYRTINNKKEKNDSKYNCGNCHIVNNVTWKNTSSINNSLGGVGTKKNIGNYVVNNSQGSTTLKSLLENGGKGSNNRGVIEVGIGCESCHGPGEFHVKSPSSRNITGWKNLPYYLQVGQDLRWKDITDITTMIGYNTDNYAMSCGSCHGPGKNIAGHNGFYYKSKHFGVGAMSCTTCHDPHKENAKGQQIKATSYTALCQSCHDSAVGTPPADAYKYLPTAAHVFSYTVGDATYTDDATEHYRYDLNNLK</sequence>
<evidence type="ECO:0000313" key="7">
    <source>
        <dbReference type="EMBL" id="ABB13733.1"/>
    </source>
</evidence>
<evidence type="ECO:0000259" key="6">
    <source>
        <dbReference type="PROSITE" id="PS51007"/>
    </source>
</evidence>
<dbReference type="EMBL" id="CP000141">
    <property type="protein sequence ID" value="ABB13733.1"/>
    <property type="molecule type" value="Genomic_DNA"/>
</dbReference>
<keyword evidence="3 4" id="KW-0408">Iron</keyword>
<feature type="domain" description="Cytochrome c" evidence="6">
    <location>
        <begin position="428"/>
        <end position="538"/>
    </location>
</feature>
<dbReference type="RefSeq" id="WP_011344514.1">
    <property type="nucleotide sequence ID" value="NC_007503.1"/>
</dbReference>
<dbReference type="GO" id="GO:0009055">
    <property type="term" value="F:electron transfer activity"/>
    <property type="evidence" value="ECO:0007669"/>
    <property type="project" value="InterPro"/>
</dbReference>
<name>Q3ABP5_CARHZ</name>
<dbReference type="KEGG" id="chy:CHY_1611"/>
<keyword evidence="4" id="KW-0349">Heme</keyword>
<dbReference type="Gene3D" id="1.10.1130.10">
    <property type="entry name" value="Flavocytochrome C3, Chain A"/>
    <property type="match status" value="4"/>
</dbReference>
<dbReference type="Proteomes" id="UP000002706">
    <property type="component" value="Chromosome"/>
</dbReference>
<evidence type="ECO:0000256" key="1">
    <source>
        <dbReference type="ARBA" id="ARBA00022723"/>
    </source>
</evidence>
<dbReference type="InterPro" id="IPR054337">
    <property type="entry name" value="Mtrc-MtrF-like_dom_II/IV"/>
</dbReference>
<dbReference type="OrthoDB" id="9814800at2"/>
<dbReference type="STRING" id="246194.CHY_1611"/>
<evidence type="ECO:0000313" key="8">
    <source>
        <dbReference type="Proteomes" id="UP000002706"/>
    </source>
</evidence>
<keyword evidence="2 5" id="KW-0732">Signal</keyword>
<dbReference type="GO" id="GO:0020037">
    <property type="term" value="F:heme binding"/>
    <property type="evidence" value="ECO:0007669"/>
    <property type="project" value="InterPro"/>
</dbReference>
<dbReference type="eggNOG" id="COG1413">
    <property type="taxonomic scope" value="Bacteria"/>
</dbReference>
<dbReference type="Pfam" id="PF22113">
    <property type="entry name" value="Mtrc-MtrF_II-IV_dom"/>
    <property type="match status" value="1"/>
</dbReference>
<accession>Q3ABP5</accession>
<dbReference type="GO" id="GO:0046872">
    <property type="term" value="F:metal ion binding"/>
    <property type="evidence" value="ECO:0007669"/>
    <property type="project" value="UniProtKB-KW"/>
</dbReference>
<evidence type="ECO:0000256" key="3">
    <source>
        <dbReference type="ARBA" id="ARBA00023004"/>
    </source>
</evidence>
<keyword evidence="1 4" id="KW-0479">Metal-binding</keyword>
<evidence type="ECO:0000256" key="4">
    <source>
        <dbReference type="PROSITE-ProRule" id="PRU00433"/>
    </source>
</evidence>
<dbReference type="SUPFAM" id="SSF48695">
    <property type="entry name" value="Multiheme cytochromes"/>
    <property type="match status" value="2"/>
</dbReference>
<reference evidence="7 8" key="1">
    <citation type="journal article" date="2005" name="PLoS Genet.">
        <title>Life in hot carbon monoxide: the complete genome sequence of Carboxydothermus hydrogenoformans Z-2901.</title>
        <authorList>
            <person name="Wu M."/>
            <person name="Ren Q."/>
            <person name="Durkin A.S."/>
            <person name="Daugherty S.C."/>
            <person name="Brinkac L.M."/>
            <person name="Dodson R.J."/>
            <person name="Madupu R."/>
            <person name="Sullivan S.A."/>
            <person name="Kolonay J.F."/>
            <person name="Haft D.H."/>
            <person name="Nelson W.C."/>
            <person name="Tallon L.J."/>
            <person name="Jones K.M."/>
            <person name="Ulrich L.E."/>
            <person name="Gonzalez J.M."/>
            <person name="Zhulin I.B."/>
            <person name="Robb F.T."/>
            <person name="Eisen J.A."/>
        </authorList>
    </citation>
    <scope>NUCLEOTIDE SEQUENCE [LARGE SCALE GENOMIC DNA]</scope>
    <source>
        <strain evidence="8">ATCC BAA-161 / DSM 6008 / Z-2901</strain>
    </source>
</reference>
<dbReference type="Pfam" id="PF09699">
    <property type="entry name" value="Paired_CXXCH_1"/>
    <property type="match status" value="2"/>
</dbReference>
<organism evidence="7 8">
    <name type="scientific">Carboxydothermus hydrogenoformans (strain ATCC BAA-161 / DSM 6008 / Z-2901)</name>
    <dbReference type="NCBI Taxonomy" id="246194"/>
    <lineage>
        <taxon>Bacteria</taxon>
        <taxon>Bacillati</taxon>
        <taxon>Bacillota</taxon>
        <taxon>Clostridia</taxon>
        <taxon>Thermoanaerobacterales</taxon>
        <taxon>Thermoanaerobacteraceae</taxon>
        <taxon>Carboxydothermus</taxon>
    </lineage>
</organism>